<name>A0ABS4H716_9BACL</name>
<dbReference type="CDD" id="cd06161">
    <property type="entry name" value="S2P-M50_SpoIVFB"/>
    <property type="match status" value="1"/>
</dbReference>
<feature type="transmembrane region" description="Helical" evidence="12">
    <location>
        <begin position="82"/>
        <end position="103"/>
    </location>
</feature>
<evidence type="ECO:0000256" key="3">
    <source>
        <dbReference type="ARBA" id="ARBA00007931"/>
    </source>
</evidence>
<evidence type="ECO:0000256" key="5">
    <source>
        <dbReference type="ARBA" id="ARBA00022692"/>
    </source>
</evidence>
<protein>
    <submittedName>
        <fullName evidence="14">Stage IV sporulation protein FB</fullName>
        <ecNumber evidence="14">3.4.24.-</ecNumber>
    </submittedName>
</protein>
<evidence type="ECO:0000256" key="7">
    <source>
        <dbReference type="ARBA" id="ARBA00022801"/>
    </source>
</evidence>
<dbReference type="GO" id="GO:0016787">
    <property type="term" value="F:hydrolase activity"/>
    <property type="evidence" value="ECO:0007669"/>
    <property type="project" value="UniProtKB-KW"/>
</dbReference>
<comment type="cofactor">
    <cofactor evidence="1">
        <name>Zn(2+)</name>
        <dbReference type="ChEBI" id="CHEBI:29105"/>
    </cofactor>
</comment>
<dbReference type="PANTHER" id="PTHR39188:SF3">
    <property type="entry name" value="STAGE IV SPORULATION PROTEIN FB"/>
    <property type="match status" value="1"/>
</dbReference>
<keyword evidence="11 12" id="KW-0472">Membrane</keyword>
<evidence type="ECO:0000256" key="1">
    <source>
        <dbReference type="ARBA" id="ARBA00001947"/>
    </source>
</evidence>
<comment type="similarity">
    <text evidence="3">Belongs to the peptidase M50B family.</text>
</comment>
<evidence type="ECO:0000256" key="8">
    <source>
        <dbReference type="ARBA" id="ARBA00022833"/>
    </source>
</evidence>
<feature type="domain" description="Peptidase M50" evidence="13">
    <location>
        <begin position="111"/>
        <end position="147"/>
    </location>
</feature>
<sequence>MTRWLGISISLHPLFVIVMIFSVFTGHFIELITLFVIVFIHELGHVAAAYLFGIRVISIQMLPFGGVAIMDDTSKLTVLREIVIALAGPFQNAVMIASALVLRSFGVGDAAFLDYIIQGNMMIALFNLLPILPLDGGKVIQALISTVLPYHKTLLWNGRISVLFSTLVILNAVRPLLFEQGMVQLNLLMIGIFLLYSNVIDYRNVPYRFFRFLMNRDTVFARHLQEGALAQPIIADAAKPLEGIMRLFMREKYHLIYIMNNRGQILTVLPEQKIIDSFFAANRKP</sequence>
<feature type="transmembrane region" description="Helical" evidence="12">
    <location>
        <begin position="185"/>
        <end position="202"/>
    </location>
</feature>
<dbReference type="EC" id="3.4.24.-" evidence="14"/>
<feature type="transmembrane region" description="Helical" evidence="12">
    <location>
        <begin position="115"/>
        <end position="134"/>
    </location>
</feature>
<evidence type="ECO:0000256" key="6">
    <source>
        <dbReference type="ARBA" id="ARBA00022723"/>
    </source>
</evidence>
<keyword evidence="6" id="KW-0479">Metal-binding</keyword>
<gene>
    <name evidence="14" type="ORF">J2Z20_003246</name>
</gene>
<evidence type="ECO:0000256" key="10">
    <source>
        <dbReference type="ARBA" id="ARBA00023049"/>
    </source>
</evidence>
<accession>A0ABS4H716</accession>
<reference evidence="14 15" key="1">
    <citation type="submission" date="2021-03" db="EMBL/GenBank/DDBJ databases">
        <title>Genomic Encyclopedia of Type Strains, Phase IV (KMG-IV): sequencing the most valuable type-strain genomes for metagenomic binning, comparative biology and taxonomic classification.</title>
        <authorList>
            <person name="Goeker M."/>
        </authorList>
    </citation>
    <scope>NUCLEOTIDE SEQUENCE [LARGE SCALE GENOMIC DNA]</scope>
    <source>
        <strain evidence="14 15">DSM 23491</strain>
    </source>
</reference>
<organism evidence="14 15">
    <name type="scientific">Paenibacillus sediminis</name>
    <dbReference type="NCBI Taxonomy" id="664909"/>
    <lineage>
        <taxon>Bacteria</taxon>
        <taxon>Bacillati</taxon>
        <taxon>Bacillota</taxon>
        <taxon>Bacilli</taxon>
        <taxon>Bacillales</taxon>
        <taxon>Paenibacillaceae</taxon>
        <taxon>Paenibacillus</taxon>
    </lineage>
</organism>
<evidence type="ECO:0000259" key="13">
    <source>
        <dbReference type="Pfam" id="PF02163"/>
    </source>
</evidence>
<evidence type="ECO:0000256" key="12">
    <source>
        <dbReference type="SAM" id="Phobius"/>
    </source>
</evidence>
<evidence type="ECO:0000256" key="2">
    <source>
        <dbReference type="ARBA" id="ARBA00004141"/>
    </source>
</evidence>
<keyword evidence="7 14" id="KW-0378">Hydrolase</keyword>
<keyword evidence="4" id="KW-0645">Protease</keyword>
<dbReference type="RefSeq" id="WP_209852621.1">
    <property type="nucleotide sequence ID" value="NZ_CBCRVE010000013.1"/>
</dbReference>
<dbReference type="InterPro" id="IPR008915">
    <property type="entry name" value="Peptidase_M50"/>
</dbReference>
<keyword evidence="9 12" id="KW-1133">Transmembrane helix</keyword>
<proteinExistence type="inferred from homology"/>
<keyword evidence="8" id="KW-0862">Zinc</keyword>
<evidence type="ECO:0000256" key="9">
    <source>
        <dbReference type="ARBA" id="ARBA00022989"/>
    </source>
</evidence>
<keyword evidence="15" id="KW-1185">Reference proteome</keyword>
<feature type="transmembrane region" description="Helical" evidence="12">
    <location>
        <begin position="12"/>
        <end position="41"/>
    </location>
</feature>
<evidence type="ECO:0000256" key="11">
    <source>
        <dbReference type="ARBA" id="ARBA00023136"/>
    </source>
</evidence>
<evidence type="ECO:0000256" key="4">
    <source>
        <dbReference type="ARBA" id="ARBA00022670"/>
    </source>
</evidence>
<feature type="domain" description="Peptidase M50" evidence="13">
    <location>
        <begin position="31"/>
        <end position="101"/>
    </location>
</feature>
<evidence type="ECO:0000313" key="15">
    <source>
        <dbReference type="Proteomes" id="UP001519273"/>
    </source>
</evidence>
<keyword evidence="10" id="KW-0482">Metalloprotease</keyword>
<evidence type="ECO:0000313" key="14">
    <source>
        <dbReference type="EMBL" id="MBP1938326.1"/>
    </source>
</evidence>
<dbReference type="PANTHER" id="PTHR39188">
    <property type="entry name" value="MEMBRANE-ASSOCIATED ZINC METALLOPROTEASE M50B"/>
    <property type="match status" value="1"/>
</dbReference>
<dbReference type="Pfam" id="PF02163">
    <property type="entry name" value="Peptidase_M50"/>
    <property type="match status" value="2"/>
</dbReference>
<feature type="transmembrane region" description="Helical" evidence="12">
    <location>
        <begin position="154"/>
        <end position="173"/>
    </location>
</feature>
<dbReference type="Proteomes" id="UP001519273">
    <property type="component" value="Unassembled WGS sequence"/>
</dbReference>
<comment type="caution">
    <text evidence="14">The sequence shown here is derived from an EMBL/GenBank/DDBJ whole genome shotgun (WGS) entry which is preliminary data.</text>
</comment>
<keyword evidence="5 12" id="KW-0812">Transmembrane</keyword>
<comment type="subcellular location">
    <subcellularLocation>
        <location evidence="2">Membrane</location>
        <topology evidence="2">Multi-pass membrane protein</topology>
    </subcellularLocation>
</comment>
<dbReference type="EMBL" id="JAGGKP010000013">
    <property type="protein sequence ID" value="MBP1938326.1"/>
    <property type="molecule type" value="Genomic_DNA"/>
</dbReference>